<name>X1EP12_9ZZZZ</name>
<dbReference type="EMBL" id="BART01039630">
    <property type="protein sequence ID" value="GAH22055.1"/>
    <property type="molecule type" value="Genomic_DNA"/>
</dbReference>
<feature type="non-terminal residue" evidence="1">
    <location>
        <position position="1"/>
    </location>
</feature>
<accession>X1EP12</accession>
<evidence type="ECO:0000313" key="1">
    <source>
        <dbReference type="EMBL" id="GAH22055.1"/>
    </source>
</evidence>
<protein>
    <submittedName>
        <fullName evidence="1">Uncharacterized protein</fullName>
    </submittedName>
</protein>
<gene>
    <name evidence="1" type="ORF">S01H4_65019</name>
</gene>
<proteinExistence type="predicted"/>
<sequence>RAFLAARSTMAQVQAGDSVDAARVSERLIRDMEVFDEAPQSTGIGLEKAMVSSPDLRLARSTDAGLAQPARINTEISIVGVEKNKYLPENGNQAEQWTPLETEVDAARNALGNT</sequence>
<comment type="caution">
    <text evidence="1">The sequence shown here is derived from an EMBL/GenBank/DDBJ whole genome shotgun (WGS) entry which is preliminary data.</text>
</comment>
<dbReference type="AlphaFoldDB" id="X1EP12"/>
<feature type="non-terminal residue" evidence="1">
    <location>
        <position position="114"/>
    </location>
</feature>
<reference evidence="1" key="1">
    <citation type="journal article" date="2014" name="Front. Microbiol.">
        <title>High frequency of phylogenetically diverse reductive dehalogenase-homologous genes in deep subseafloor sedimentary metagenomes.</title>
        <authorList>
            <person name="Kawai M."/>
            <person name="Futagami T."/>
            <person name="Toyoda A."/>
            <person name="Takaki Y."/>
            <person name="Nishi S."/>
            <person name="Hori S."/>
            <person name="Arai W."/>
            <person name="Tsubouchi T."/>
            <person name="Morono Y."/>
            <person name="Uchiyama I."/>
            <person name="Ito T."/>
            <person name="Fujiyama A."/>
            <person name="Inagaki F."/>
            <person name="Takami H."/>
        </authorList>
    </citation>
    <scope>NUCLEOTIDE SEQUENCE</scope>
    <source>
        <strain evidence="1">Expedition CK06-06</strain>
    </source>
</reference>
<organism evidence="1">
    <name type="scientific">marine sediment metagenome</name>
    <dbReference type="NCBI Taxonomy" id="412755"/>
    <lineage>
        <taxon>unclassified sequences</taxon>
        <taxon>metagenomes</taxon>
        <taxon>ecological metagenomes</taxon>
    </lineage>
</organism>